<keyword evidence="1" id="KW-1133">Transmembrane helix</keyword>
<accession>A0A919T1R7</accession>
<reference evidence="2" key="1">
    <citation type="submission" date="2021-03" db="EMBL/GenBank/DDBJ databases">
        <title>Whole genome shotgun sequence of Actinoplanes consettensis NBRC 14913.</title>
        <authorList>
            <person name="Komaki H."/>
            <person name="Tamura T."/>
        </authorList>
    </citation>
    <scope>NUCLEOTIDE SEQUENCE</scope>
    <source>
        <strain evidence="2">NBRC 14913</strain>
    </source>
</reference>
<organism evidence="2 3">
    <name type="scientific">Winogradskya consettensis</name>
    <dbReference type="NCBI Taxonomy" id="113560"/>
    <lineage>
        <taxon>Bacteria</taxon>
        <taxon>Bacillati</taxon>
        <taxon>Actinomycetota</taxon>
        <taxon>Actinomycetes</taxon>
        <taxon>Micromonosporales</taxon>
        <taxon>Micromonosporaceae</taxon>
        <taxon>Winogradskya</taxon>
    </lineage>
</organism>
<keyword evidence="1" id="KW-0812">Transmembrane</keyword>
<evidence type="ECO:0000313" key="2">
    <source>
        <dbReference type="EMBL" id="GIM84035.1"/>
    </source>
</evidence>
<dbReference type="EMBL" id="BOQP01000059">
    <property type="protein sequence ID" value="GIM84035.1"/>
    <property type="molecule type" value="Genomic_DNA"/>
</dbReference>
<proteinExistence type="predicted"/>
<comment type="caution">
    <text evidence="2">The sequence shown here is derived from an EMBL/GenBank/DDBJ whole genome shotgun (WGS) entry which is preliminary data.</text>
</comment>
<keyword evidence="3" id="KW-1185">Reference proteome</keyword>
<sequence>MDGPDGPLAVAAATVFTVVVRPPLDTDGPAMMGTLWEPGAGTYGMCCSYEVPSSYPLHLAAIALLIAGVAAALVQARRGSSRGTWTLLVLATPIAALATMWLSEVEPFRSFSARFTGWNEITVCIAGILAILIAAVGLPAAVVLFTAARRITSGISSFRKDRSRNA</sequence>
<feature type="transmembrane region" description="Helical" evidence="1">
    <location>
        <begin position="123"/>
        <end position="148"/>
    </location>
</feature>
<evidence type="ECO:0000256" key="1">
    <source>
        <dbReference type="SAM" id="Phobius"/>
    </source>
</evidence>
<name>A0A919T1R7_9ACTN</name>
<feature type="transmembrane region" description="Helical" evidence="1">
    <location>
        <begin position="55"/>
        <end position="73"/>
    </location>
</feature>
<keyword evidence="1" id="KW-0472">Membrane</keyword>
<dbReference type="AlphaFoldDB" id="A0A919T1R7"/>
<dbReference type="Proteomes" id="UP000680865">
    <property type="component" value="Unassembled WGS sequence"/>
</dbReference>
<evidence type="ECO:0000313" key="3">
    <source>
        <dbReference type="Proteomes" id="UP000680865"/>
    </source>
</evidence>
<feature type="transmembrane region" description="Helical" evidence="1">
    <location>
        <begin position="85"/>
        <end position="103"/>
    </location>
</feature>
<gene>
    <name evidence="2" type="ORF">Aco04nite_89430</name>
</gene>
<protein>
    <submittedName>
        <fullName evidence="2">Uncharacterized protein</fullName>
    </submittedName>
</protein>